<reference evidence="1 2" key="2">
    <citation type="journal article" date="2022" name="Mol. Biol. Evol.">
        <title>Comparative Genomics Reveals Insights into the Divergent Evolution of Astigmatic Mites and Household Pest Adaptations.</title>
        <authorList>
            <person name="Xiong Q."/>
            <person name="Wan A.T."/>
            <person name="Liu X."/>
            <person name="Fung C.S."/>
            <person name="Xiao X."/>
            <person name="Malainual N."/>
            <person name="Hou J."/>
            <person name="Wang L."/>
            <person name="Wang M."/>
            <person name="Yang K.Y."/>
            <person name="Cui Y."/>
            <person name="Leung E.L."/>
            <person name="Nong W."/>
            <person name="Shin S.K."/>
            <person name="Au S.W."/>
            <person name="Jeong K.Y."/>
            <person name="Chew F.T."/>
            <person name="Hui J.H."/>
            <person name="Leung T.F."/>
            <person name="Tungtrongchitr A."/>
            <person name="Zhong N."/>
            <person name="Liu Z."/>
            <person name="Tsui S.K."/>
        </authorList>
    </citation>
    <scope>NUCLEOTIDE SEQUENCE [LARGE SCALE GENOMIC DNA]</scope>
    <source>
        <strain evidence="1">Derp</strain>
    </source>
</reference>
<name>A0ABQ8J1Q0_DERPT</name>
<proteinExistence type="predicted"/>
<dbReference type="Proteomes" id="UP000887458">
    <property type="component" value="Unassembled WGS sequence"/>
</dbReference>
<comment type="caution">
    <text evidence="1">The sequence shown here is derived from an EMBL/GenBank/DDBJ whole genome shotgun (WGS) entry which is preliminary data.</text>
</comment>
<evidence type="ECO:0000313" key="2">
    <source>
        <dbReference type="Proteomes" id="UP000887458"/>
    </source>
</evidence>
<organism evidence="1 2">
    <name type="scientific">Dermatophagoides pteronyssinus</name>
    <name type="common">European house dust mite</name>
    <dbReference type="NCBI Taxonomy" id="6956"/>
    <lineage>
        <taxon>Eukaryota</taxon>
        <taxon>Metazoa</taxon>
        <taxon>Ecdysozoa</taxon>
        <taxon>Arthropoda</taxon>
        <taxon>Chelicerata</taxon>
        <taxon>Arachnida</taxon>
        <taxon>Acari</taxon>
        <taxon>Acariformes</taxon>
        <taxon>Sarcoptiformes</taxon>
        <taxon>Astigmata</taxon>
        <taxon>Psoroptidia</taxon>
        <taxon>Analgoidea</taxon>
        <taxon>Pyroglyphidae</taxon>
        <taxon>Dermatophagoidinae</taxon>
        <taxon>Dermatophagoides</taxon>
    </lineage>
</organism>
<gene>
    <name evidence="1" type="ORF">DERP_012909</name>
</gene>
<keyword evidence="2" id="KW-1185">Reference proteome</keyword>
<sequence>MPRAGPEIQVHEPCWNIVICGQCDCHCIINRILPLVMRRNETVIEFSLIAIRFNTSIEIVKGRINNR</sequence>
<evidence type="ECO:0000313" key="1">
    <source>
        <dbReference type="EMBL" id="KAH9416481.1"/>
    </source>
</evidence>
<reference evidence="1 2" key="1">
    <citation type="journal article" date="2018" name="J. Allergy Clin. Immunol.">
        <title>High-quality assembly of Dermatophagoides pteronyssinus genome and transcriptome reveals a wide range of novel allergens.</title>
        <authorList>
            <person name="Liu X.Y."/>
            <person name="Yang K.Y."/>
            <person name="Wang M.Q."/>
            <person name="Kwok J.S."/>
            <person name="Zeng X."/>
            <person name="Yang Z."/>
            <person name="Xiao X.J."/>
            <person name="Lau C.P."/>
            <person name="Li Y."/>
            <person name="Huang Z.M."/>
            <person name="Ba J.G."/>
            <person name="Yim A.K."/>
            <person name="Ouyang C.Y."/>
            <person name="Ngai S.M."/>
            <person name="Chan T.F."/>
            <person name="Leung E.L."/>
            <person name="Liu L."/>
            <person name="Liu Z.G."/>
            <person name="Tsui S.K."/>
        </authorList>
    </citation>
    <scope>NUCLEOTIDE SEQUENCE [LARGE SCALE GENOMIC DNA]</scope>
    <source>
        <strain evidence="1">Derp</strain>
    </source>
</reference>
<protein>
    <submittedName>
        <fullName evidence="1">Uncharacterized protein</fullName>
    </submittedName>
</protein>
<dbReference type="EMBL" id="NJHN03000092">
    <property type="protein sequence ID" value="KAH9416481.1"/>
    <property type="molecule type" value="Genomic_DNA"/>
</dbReference>
<accession>A0ABQ8J1Q0</accession>